<reference evidence="1" key="2">
    <citation type="journal article" date="2015" name="Fish Shellfish Immunol.">
        <title>Early steps in the European eel (Anguilla anguilla)-Vibrio vulnificus interaction in the gills: Role of the RtxA13 toxin.</title>
        <authorList>
            <person name="Callol A."/>
            <person name="Pajuelo D."/>
            <person name="Ebbesson L."/>
            <person name="Teles M."/>
            <person name="MacKenzie S."/>
            <person name="Amaro C."/>
        </authorList>
    </citation>
    <scope>NUCLEOTIDE SEQUENCE</scope>
</reference>
<reference evidence="1" key="1">
    <citation type="submission" date="2014-11" db="EMBL/GenBank/DDBJ databases">
        <authorList>
            <person name="Amaro Gonzalez C."/>
        </authorList>
    </citation>
    <scope>NUCLEOTIDE SEQUENCE</scope>
</reference>
<proteinExistence type="predicted"/>
<accession>A0A0E9PDC1</accession>
<name>A0A0E9PDC1_ANGAN</name>
<evidence type="ECO:0000313" key="1">
    <source>
        <dbReference type="EMBL" id="JAH02060.1"/>
    </source>
</evidence>
<protein>
    <submittedName>
        <fullName evidence="1">Uncharacterized protein</fullName>
    </submittedName>
</protein>
<organism evidence="1">
    <name type="scientific">Anguilla anguilla</name>
    <name type="common">European freshwater eel</name>
    <name type="synonym">Muraena anguilla</name>
    <dbReference type="NCBI Taxonomy" id="7936"/>
    <lineage>
        <taxon>Eukaryota</taxon>
        <taxon>Metazoa</taxon>
        <taxon>Chordata</taxon>
        <taxon>Craniata</taxon>
        <taxon>Vertebrata</taxon>
        <taxon>Euteleostomi</taxon>
        <taxon>Actinopterygii</taxon>
        <taxon>Neopterygii</taxon>
        <taxon>Teleostei</taxon>
        <taxon>Anguilliformes</taxon>
        <taxon>Anguillidae</taxon>
        <taxon>Anguilla</taxon>
    </lineage>
</organism>
<sequence>MSCAFCTDWQKSSPDLVSKAYIGS</sequence>
<dbReference type="AlphaFoldDB" id="A0A0E9PDC1"/>
<dbReference type="EMBL" id="GBXM01106517">
    <property type="protein sequence ID" value="JAH02060.1"/>
    <property type="molecule type" value="Transcribed_RNA"/>
</dbReference>